<dbReference type="Proteomes" id="UP001493487">
    <property type="component" value="Unassembled WGS sequence"/>
</dbReference>
<proteinExistence type="predicted"/>
<evidence type="ECO:0000313" key="1">
    <source>
        <dbReference type="EMBL" id="MEQ4481221.1"/>
    </source>
</evidence>
<dbReference type="EMBL" id="JASKHM010000001">
    <property type="protein sequence ID" value="MEQ4481221.1"/>
    <property type="molecule type" value="Genomic_DNA"/>
</dbReference>
<evidence type="ECO:0000313" key="2">
    <source>
        <dbReference type="Proteomes" id="UP001493487"/>
    </source>
</evidence>
<keyword evidence="2" id="KW-1185">Reference proteome</keyword>
<reference evidence="1 2" key="1">
    <citation type="journal article" date="2023" name="Genome Announc.">
        <title>Pan-Genome Analyses of the Genus Cohnella and Proposal of the Novel Species Cohnella silvisoli sp. nov., Isolated from Forest Soil.</title>
        <authorList>
            <person name="Wang C."/>
            <person name="Mao L."/>
            <person name="Bao G."/>
            <person name="Zhu H."/>
        </authorList>
    </citation>
    <scope>NUCLEOTIDE SEQUENCE [LARGE SCALE GENOMIC DNA]</scope>
    <source>
        <strain evidence="1 2">NL03-T5-1</strain>
    </source>
</reference>
<accession>A0ABV1KMC2</accession>
<comment type="caution">
    <text evidence="1">The sequence shown here is derived from an EMBL/GenBank/DDBJ whole genome shotgun (WGS) entry which is preliminary data.</text>
</comment>
<sequence length="106" mass="11654">MLMKLLGDLGTAVELTGLIVDSLDLIGPFSELTGSISFGAILPFVVSATRNLEHAAHLLQSVLGAVFAVERREEVHRFFLDFVLLLQITYLLLQFPELMIVGLKSL</sequence>
<gene>
    <name evidence="1" type="ORF">QJS35_02305</name>
</gene>
<name>A0ABV1KMC2_9BACL</name>
<protein>
    <submittedName>
        <fullName evidence="1">Uncharacterized protein</fullName>
    </submittedName>
</protein>
<dbReference type="RefSeq" id="WP_232182268.1">
    <property type="nucleotide sequence ID" value="NZ_JASKHM010000001.1"/>
</dbReference>
<organism evidence="1 2">
    <name type="scientific">Cohnella silvisoli</name>
    <dbReference type="NCBI Taxonomy" id="2873699"/>
    <lineage>
        <taxon>Bacteria</taxon>
        <taxon>Bacillati</taxon>
        <taxon>Bacillota</taxon>
        <taxon>Bacilli</taxon>
        <taxon>Bacillales</taxon>
        <taxon>Paenibacillaceae</taxon>
        <taxon>Cohnella</taxon>
    </lineage>
</organism>